<dbReference type="UniPathway" id="UPA00588">
    <property type="reaction ID" value="UER00649"/>
</dbReference>
<gene>
    <name evidence="5" type="primary">adk</name>
    <name evidence="9" type="ORF">JCM17846_25900</name>
</gene>
<feature type="binding site" evidence="5">
    <location>
        <begin position="5"/>
        <end position="7"/>
    </location>
    <ligand>
        <name>AMP</name>
        <dbReference type="ChEBI" id="CHEBI:456215"/>
    </ligand>
</feature>
<evidence type="ECO:0000256" key="7">
    <source>
        <dbReference type="RuleBase" id="RU003331"/>
    </source>
</evidence>
<feature type="binding site" evidence="5">
    <location>
        <begin position="33"/>
        <end position="36"/>
    </location>
    <ligand>
        <name>AMP</name>
        <dbReference type="ChEBI" id="CHEBI:456215"/>
    </ligand>
</feature>
<dbReference type="AlphaFoldDB" id="A0A5A7N9X3"/>
<keyword evidence="5" id="KW-0479">Metal-binding</keyword>
<keyword evidence="5" id="KW-0963">Cytoplasm</keyword>
<dbReference type="PANTHER" id="PTHR23359">
    <property type="entry name" value="NUCLEOTIDE KINASE"/>
    <property type="match status" value="1"/>
</dbReference>
<dbReference type="GO" id="GO:0008270">
    <property type="term" value="F:zinc ion binding"/>
    <property type="evidence" value="ECO:0007669"/>
    <property type="project" value="UniProtKB-UniRule"/>
</dbReference>
<dbReference type="PRINTS" id="PR00094">
    <property type="entry name" value="ADENYLTKNASE"/>
</dbReference>
<feature type="binding site" evidence="5">
    <location>
        <position position="148"/>
    </location>
    <ligand>
        <name>ATP</name>
        <dbReference type="ChEBI" id="CHEBI:30616"/>
    </ligand>
</feature>
<feature type="binding site" evidence="5">
    <location>
        <position position="81"/>
    </location>
    <ligand>
        <name>Zn(2+)</name>
        <dbReference type="ChEBI" id="CHEBI:29105"/>
        <note>structural</note>
    </ligand>
</feature>
<dbReference type="HAMAP" id="MF_00235">
    <property type="entry name" value="Adenylate_kinase_Adk"/>
    <property type="match status" value="1"/>
</dbReference>
<feature type="domain" description="Adenylate kinase active site lid" evidence="8">
    <location>
        <begin position="75"/>
        <end position="111"/>
    </location>
</feature>
<dbReference type="SUPFAM" id="SSF52540">
    <property type="entry name" value="P-loop containing nucleoside triphosphate hydrolases"/>
    <property type="match status" value="1"/>
</dbReference>
<evidence type="ECO:0000256" key="4">
    <source>
        <dbReference type="ARBA" id="ARBA00022777"/>
    </source>
</evidence>
<comment type="subunit">
    <text evidence="5 7">Monomer.</text>
</comment>
<feature type="binding site" evidence="5">
    <location>
        <position position="75"/>
    </location>
    <ligand>
        <name>ATP</name>
        <dbReference type="ChEBI" id="CHEBI:30616"/>
    </ligand>
</feature>
<keyword evidence="2 5" id="KW-0545">Nucleotide biosynthesis</keyword>
<comment type="caution">
    <text evidence="5">Lacks conserved residue(s) required for the propagation of feature annotation.</text>
</comment>
<dbReference type="GO" id="GO:0005524">
    <property type="term" value="F:ATP binding"/>
    <property type="evidence" value="ECO:0007669"/>
    <property type="project" value="UniProtKB-UniRule"/>
</dbReference>
<keyword evidence="10" id="KW-1185">Reference proteome</keyword>
<keyword evidence="5" id="KW-0862">Zinc</keyword>
<comment type="caution">
    <text evidence="9">The sequence shown here is derived from an EMBL/GenBank/DDBJ whole genome shotgun (WGS) entry which is preliminary data.</text>
</comment>
<feature type="binding site" evidence="5">
    <location>
        <position position="40"/>
    </location>
    <ligand>
        <name>AMP</name>
        <dbReference type="ChEBI" id="CHEBI:456215"/>
    </ligand>
</feature>
<dbReference type="GO" id="GO:0004017">
    <property type="term" value="F:AMP kinase activity"/>
    <property type="evidence" value="ECO:0007669"/>
    <property type="project" value="UniProtKB-UniRule"/>
</dbReference>
<dbReference type="GO" id="GO:0005737">
    <property type="term" value="C:cytoplasm"/>
    <property type="evidence" value="ECO:0007669"/>
    <property type="project" value="UniProtKB-SubCell"/>
</dbReference>
<dbReference type="EMBL" id="BKCN01000015">
    <property type="protein sequence ID" value="GER04908.1"/>
    <property type="molecule type" value="Genomic_DNA"/>
</dbReference>
<organism evidence="9 10">
    <name type="scientific">Iodidimonas nitroreducens</name>
    <dbReference type="NCBI Taxonomy" id="1236968"/>
    <lineage>
        <taxon>Bacteria</taxon>
        <taxon>Pseudomonadati</taxon>
        <taxon>Pseudomonadota</taxon>
        <taxon>Alphaproteobacteria</taxon>
        <taxon>Iodidimonadales</taxon>
        <taxon>Iodidimonadaceae</taxon>
        <taxon>Iodidimonas</taxon>
    </lineage>
</organism>
<evidence type="ECO:0000256" key="1">
    <source>
        <dbReference type="ARBA" id="ARBA00022679"/>
    </source>
</evidence>
<keyword evidence="5 7" id="KW-0067">ATP-binding</keyword>
<dbReference type="EC" id="2.7.4.3" evidence="5 7"/>
<comment type="subcellular location">
    <subcellularLocation>
        <location evidence="5 7">Cytoplasm</location>
    </subcellularLocation>
</comment>
<comment type="catalytic activity">
    <reaction evidence="5 7">
        <text>AMP + ATP = 2 ADP</text>
        <dbReference type="Rhea" id="RHEA:12973"/>
        <dbReference type="ChEBI" id="CHEBI:30616"/>
        <dbReference type="ChEBI" id="CHEBI:456215"/>
        <dbReference type="ChEBI" id="CHEBI:456216"/>
        <dbReference type="EC" id="2.7.4.3"/>
    </reaction>
</comment>
<sequence length="163" mass="17810">MDAGKLVSDDLVVQIIADRIQEDDCATGFLLDGFPRTVAQAEALDVMLSDIGRKLDAVIEVTVPDSILVERVAGRYACAKCGAGYHDRFKKPAQAGVCDQCGSTDFIRRDDDNAETVRTRLDAYKKQTEPLLPYYQEKGVLLQVDGEQSIDAVARTIDEALGV</sequence>
<evidence type="ECO:0000313" key="10">
    <source>
        <dbReference type="Proteomes" id="UP000324996"/>
    </source>
</evidence>
<reference evidence="9 10" key="1">
    <citation type="submission" date="2019-09" db="EMBL/GenBank/DDBJ databases">
        <title>NBRP : Genome information of microbial organism related human and environment.</title>
        <authorList>
            <person name="Hattori M."/>
            <person name="Oshima K."/>
            <person name="Inaba H."/>
            <person name="Suda W."/>
            <person name="Sakamoto M."/>
            <person name="Iino T."/>
            <person name="Kitahara M."/>
            <person name="Oshida Y."/>
            <person name="Iida T."/>
            <person name="Kudo T."/>
            <person name="Itoh T."/>
            <person name="Ohkuma M."/>
        </authorList>
    </citation>
    <scope>NUCLEOTIDE SEQUENCE [LARGE SCALE GENOMIC DNA]</scope>
    <source>
        <strain evidence="9 10">Q-1</strain>
    </source>
</reference>
<evidence type="ECO:0000256" key="3">
    <source>
        <dbReference type="ARBA" id="ARBA00022741"/>
    </source>
</evidence>
<evidence type="ECO:0000256" key="6">
    <source>
        <dbReference type="RuleBase" id="RU003330"/>
    </source>
</evidence>
<evidence type="ECO:0000256" key="2">
    <source>
        <dbReference type="ARBA" id="ARBA00022727"/>
    </source>
</evidence>
<comment type="domain">
    <text evidence="5">Consists of three domains, a large central CORE domain and two small peripheral domains, NMPbind and LID, which undergo movements during catalysis. The LID domain closes over the site of phosphoryl transfer upon ATP binding. Assembling and dissambling the active center during each catalytic cycle provides an effective means to prevent ATP hydrolysis. Some bacteria have evolved a zinc-coordinating structure that stabilizes the LID domain.</text>
</comment>
<evidence type="ECO:0000259" key="8">
    <source>
        <dbReference type="Pfam" id="PF05191"/>
    </source>
</evidence>
<dbReference type="InterPro" id="IPR007862">
    <property type="entry name" value="Adenylate_kinase_lid-dom"/>
</dbReference>
<dbReference type="GO" id="GO:0044209">
    <property type="term" value="P:AMP salvage"/>
    <property type="evidence" value="ECO:0007669"/>
    <property type="project" value="UniProtKB-UniRule"/>
</dbReference>
<dbReference type="InterPro" id="IPR036193">
    <property type="entry name" value="ADK_active_lid_dom_sf"/>
</dbReference>
<feature type="binding site" evidence="5">
    <location>
        <position position="78"/>
    </location>
    <ligand>
        <name>Zn(2+)</name>
        <dbReference type="ChEBI" id="CHEBI:29105"/>
        <note>structural</note>
    </ligand>
</feature>
<dbReference type="Gene3D" id="3.40.50.300">
    <property type="entry name" value="P-loop containing nucleotide triphosphate hydrolases"/>
    <property type="match status" value="1"/>
</dbReference>
<comment type="function">
    <text evidence="5">Catalyzes the reversible transfer of the terminal phosphate group between ATP and AMP. Plays an important role in cellular energy homeostasis and in adenine nucleotide metabolism.</text>
</comment>
<feature type="binding site" evidence="5">
    <location>
        <position position="120"/>
    </location>
    <ligand>
        <name>AMP</name>
        <dbReference type="ChEBI" id="CHEBI:456215"/>
    </ligand>
</feature>
<dbReference type="InterPro" id="IPR000850">
    <property type="entry name" value="Adenylat/UMP-CMP_kin"/>
</dbReference>
<feature type="binding site" evidence="5">
    <location>
        <position position="109"/>
    </location>
    <ligand>
        <name>AMP</name>
        <dbReference type="ChEBI" id="CHEBI:456215"/>
    </ligand>
</feature>
<dbReference type="SUPFAM" id="SSF57774">
    <property type="entry name" value="Microbial and mitochondrial ADK, insert 'zinc finger' domain"/>
    <property type="match status" value="1"/>
</dbReference>
<name>A0A5A7N9X3_9PROT</name>
<dbReference type="Pfam" id="PF05191">
    <property type="entry name" value="ADK_lid"/>
    <property type="match status" value="1"/>
</dbReference>
<feature type="binding site" evidence="5">
    <location>
        <position position="101"/>
    </location>
    <ligand>
        <name>Zn(2+)</name>
        <dbReference type="ChEBI" id="CHEBI:29105"/>
        <note>structural</note>
    </ligand>
</feature>
<dbReference type="InterPro" id="IPR033690">
    <property type="entry name" value="Adenylat_kinase_CS"/>
</dbReference>
<dbReference type="NCBIfam" id="TIGR01351">
    <property type="entry name" value="adk"/>
    <property type="match status" value="1"/>
</dbReference>
<proteinExistence type="inferred from homology"/>
<protein>
    <recommendedName>
        <fullName evidence="5 7">Adenylate kinase</fullName>
        <shortName evidence="5">AK</shortName>
        <ecNumber evidence="5 7">2.7.4.3</ecNumber>
    </recommendedName>
    <alternativeName>
        <fullName evidence="5">ATP-AMP transphosphorylase</fullName>
    </alternativeName>
    <alternativeName>
        <fullName evidence="5">ATP:AMP phosphotransferase</fullName>
    </alternativeName>
    <alternativeName>
        <fullName evidence="5">Adenylate monophosphate kinase</fullName>
    </alternativeName>
</protein>
<dbReference type="CDD" id="cd01428">
    <property type="entry name" value="ADK"/>
    <property type="match status" value="1"/>
</dbReference>
<keyword evidence="1 5" id="KW-0808">Transferase</keyword>
<comment type="pathway">
    <text evidence="5">Purine metabolism; AMP biosynthesis via salvage pathway; AMP from ADP: step 1/1.</text>
</comment>
<comment type="similarity">
    <text evidence="5 6">Belongs to the adenylate kinase family.</text>
</comment>
<dbReference type="Proteomes" id="UP000324996">
    <property type="component" value="Unassembled WGS sequence"/>
</dbReference>
<dbReference type="PROSITE" id="PS00113">
    <property type="entry name" value="ADENYLATE_KINASE"/>
    <property type="match status" value="1"/>
</dbReference>
<dbReference type="InterPro" id="IPR006259">
    <property type="entry name" value="Adenyl_kin_sub"/>
</dbReference>
<keyword evidence="3 5" id="KW-0547">Nucleotide-binding</keyword>
<dbReference type="Pfam" id="PF00406">
    <property type="entry name" value="ADK"/>
    <property type="match status" value="1"/>
</dbReference>
<evidence type="ECO:0000256" key="5">
    <source>
        <dbReference type="HAMAP-Rule" id="MF_00235"/>
    </source>
</evidence>
<keyword evidence="4 5" id="KW-0418">Kinase</keyword>
<accession>A0A5A7N9X3</accession>
<dbReference type="InterPro" id="IPR027417">
    <property type="entry name" value="P-loop_NTPase"/>
</dbReference>
<evidence type="ECO:0000313" key="9">
    <source>
        <dbReference type="EMBL" id="GER04908.1"/>
    </source>
</evidence>
<feature type="binding site" evidence="5">
    <location>
        <position position="98"/>
    </location>
    <ligand>
        <name>Zn(2+)</name>
        <dbReference type="ChEBI" id="CHEBI:29105"/>
        <note>structural</note>
    </ligand>
</feature>